<protein>
    <recommendedName>
        <fullName evidence="4">DUF4345 domain-containing protein</fullName>
    </recommendedName>
</protein>
<dbReference type="RefSeq" id="WP_177100705.1">
    <property type="nucleotide sequence ID" value="NZ_JACAQB010000004.1"/>
</dbReference>
<evidence type="ECO:0000313" key="2">
    <source>
        <dbReference type="EMBL" id="NWB95542.1"/>
    </source>
</evidence>
<evidence type="ECO:0000256" key="1">
    <source>
        <dbReference type="SAM" id="Phobius"/>
    </source>
</evidence>
<feature type="transmembrane region" description="Helical" evidence="1">
    <location>
        <begin position="7"/>
        <end position="25"/>
    </location>
</feature>
<dbReference type="AlphaFoldDB" id="A0A7Y7X978"/>
<dbReference type="EMBL" id="JACAQB010000004">
    <property type="protein sequence ID" value="NWB95542.1"/>
    <property type="molecule type" value="Genomic_DNA"/>
</dbReference>
<keyword evidence="1" id="KW-0812">Transmembrane</keyword>
<feature type="transmembrane region" description="Helical" evidence="1">
    <location>
        <begin position="45"/>
        <end position="63"/>
    </location>
</feature>
<feature type="transmembrane region" description="Helical" evidence="1">
    <location>
        <begin position="75"/>
        <end position="96"/>
    </location>
</feature>
<comment type="caution">
    <text evidence="2">The sequence shown here is derived from an EMBL/GenBank/DDBJ whole genome shotgun (WGS) entry which is preliminary data.</text>
</comment>
<accession>A0A7Y7X978</accession>
<evidence type="ECO:0000313" key="3">
    <source>
        <dbReference type="Proteomes" id="UP000539985"/>
    </source>
</evidence>
<keyword evidence="1" id="KW-0472">Membrane</keyword>
<feature type="transmembrane region" description="Helical" evidence="1">
    <location>
        <begin position="102"/>
        <end position="121"/>
    </location>
</feature>
<proteinExistence type="predicted"/>
<reference evidence="2 3" key="1">
    <citation type="submission" date="2020-04" db="EMBL/GenBank/DDBJ databases">
        <title>Molecular characterization of pseudomonads from Agaricus bisporus reveal novel blotch 2 pathogens in Western Europe.</title>
        <authorList>
            <person name="Taparia T."/>
            <person name="Krijger M."/>
            <person name="Haynes E."/>
            <person name="Elpinstone J.G."/>
            <person name="Noble R."/>
            <person name="Van Der Wolf J."/>
        </authorList>
    </citation>
    <scope>NUCLEOTIDE SEQUENCE [LARGE SCALE GENOMIC DNA]</scope>
    <source>
        <strain evidence="2 3">H7001</strain>
    </source>
</reference>
<organism evidence="2 3">
    <name type="scientific">Pseudomonas gingeri</name>
    <dbReference type="NCBI Taxonomy" id="117681"/>
    <lineage>
        <taxon>Bacteria</taxon>
        <taxon>Pseudomonadati</taxon>
        <taxon>Pseudomonadota</taxon>
        <taxon>Gammaproteobacteria</taxon>
        <taxon>Pseudomonadales</taxon>
        <taxon>Pseudomonadaceae</taxon>
        <taxon>Pseudomonas</taxon>
    </lineage>
</organism>
<evidence type="ECO:0008006" key="4">
    <source>
        <dbReference type="Google" id="ProtNLM"/>
    </source>
</evidence>
<dbReference type="Proteomes" id="UP000539985">
    <property type="component" value="Unassembled WGS sequence"/>
</dbReference>
<gene>
    <name evidence="2" type="ORF">HX882_06535</name>
</gene>
<name>A0A7Y7X978_9PSED</name>
<sequence length="129" mass="13672">MTLRFHTVCTWVGALCLALTLIWMWVPELLLQSWSVGYSESTGLLARRSAALFLGIALMLARLRSAPPSATRTAVADGFALTCAVLAVLGLGEMWAGHAGPGILSAAVVEIFTAWALVSSVRHRPAPAI</sequence>
<keyword evidence="1" id="KW-1133">Transmembrane helix</keyword>